<evidence type="ECO:0000256" key="6">
    <source>
        <dbReference type="HAMAP-Rule" id="MF_00313"/>
    </source>
</evidence>
<dbReference type="SUPFAM" id="SSF56601">
    <property type="entry name" value="beta-lactamase/transpeptidase-like"/>
    <property type="match status" value="1"/>
</dbReference>
<feature type="binding site" evidence="6">
    <location>
        <position position="166"/>
    </location>
    <ligand>
        <name>substrate</name>
    </ligand>
</feature>
<keyword evidence="4 6" id="KW-0378">Hydrolase</keyword>
<dbReference type="EMBL" id="SYVO01000065">
    <property type="protein sequence ID" value="TKG06176.1"/>
    <property type="molecule type" value="Genomic_DNA"/>
</dbReference>
<evidence type="ECO:0000313" key="7">
    <source>
        <dbReference type="EMBL" id="PME63521.1"/>
    </source>
</evidence>
<dbReference type="HAMAP" id="MF_00313">
    <property type="entry name" value="Glutaminase"/>
    <property type="match status" value="1"/>
</dbReference>
<sequence>MKPTQAILAEILDEVRPLIGQGKVADYIPALARVSNQKLAIAVYTNEGEVIQAGDADEAFSVQSISKALSLTLAMVLYKPEEIWQRVGKEPSGQAFNSMIQLEMEHGIPRNPFINAGAIIVADLLQSRLSAPRHRLLEFVRQLSGDTHIVYDKVVAASEMMHSDRNAAIAYLMRSFGNFENDVIPVLNNYFHACALKMTCVDLAKTFSYLANKGVSVQTKKEIITPVQTKQLNALLATCGLYDGAGEFAYRVGMPGKSGVGGGIIAIVPGEMTIAVWSPELDASGNSLAGTQALELLSERIGRSIF</sequence>
<reference evidence="7" key="2">
    <citation type="submission" date="2016-07" db="EMBL/GenBank/DDBJ databases">
        <authorList>
            <person name="Wan K."/>
            <person name="Booth B."/>
            <person name="Spirohn K."/>
            <person name="Hao T."/>
            <person name="Hu Y."/>
            <person name="Calderwood M."/>
            <person name="Hill D."/>
            <person name="Mohr S."/>
            <person name="Vidal M."/>
            <person name="Celniker S."/>
            <person name="Perrimon N."/>
        </authorList>
    </citation>
    <scope>NUCLEOTIDE SEQUENCE</scope>
    <source>
        <strain evidence="7">10N.286.55.C1</strain>
    </source>
</reference>
<evidence type="ECO:0000313" key="8">
    <source>
        <dbReference type="EMBL" id="TKG06176.1"/>
    </source>
</evidence>
<accession>A0A1B9QBE3</accession>
<evidence type="ECO:0000256" key="4">
    <source>
        <dbReference type="ARBA" id="ARBA00022801"/>
    </source>
</evidence>
<feature type="binding site" evidence="6">
    <location>
        <position position="242"/>
    </location>
    <ligand>
        <name>substrate</name>
    </ligand>
</feature>
<evidence type="ECO:0000256" key="5">
    <source>
        <dbReference type="ARBA" id="ARBA00049534"/>
    </source>
</evidence>
<comment type="subunit">
    <text evidence="2 6">Homotetramer.</text>
</comment>
<comment type="caution">
    <text evidence="8">The sequence shown here is derived from an EMBL/GenBank/DDBJ whole genome shotgun (WGS) entry which is preliminary data.</text>
</comment>
<proteinExistence type="inferred from homology"/>
<dbReference type="NCBIfam" id="NF002133">
    <property type="entry name" value="PRK00971.1-2"/>
    <property type="match status" value="1"/>
</dbReference>
<name>A0A1B9QBE3_9VIBR</name>
<dbReference type="Pfam" id="PF04960">
    <property type="entry name" value="Glutaminase"/>
    <property type="match status" value="1"/>
</dbReference>
<evidence type="ECO:0000256" key="1">
    <source>
        <dbReference type="ARBA" id="ARBA00011076"/>
    </source>
</evidence>
<dbReference type="GO" id="GO:0006537">
    <property type="term" value="P:glutamate biosynthetic process"/>
    <property type="evidence" value="ECO:0007669"/>
    <property type="project" value="TreeGrafter"/>
</dbReference>
<evidence type="ECO:0000256" key="3">
    <source>
        <dbReference type="ARBA" id="ARBA00012918"/>
    </source>
</evidence>
<dbReference type="InterPro" id="IPR012338">
    <property type="entry name" value="Beta-lactam/transpept-like"/>
</dbReference>
<dbReference type="Proteomes" id="UP000235778">
    <property type="component" value="Unassembled WGS sequence"/>
</dbReference>
<dbReference type="FunFam" id="3.40.710.10:FF:000005">
    <property type="entry name" value="Glutaminase"/>
    <property type="match status" value="1"/>
</dbReference>
<evidence type="ECO:0000256" key="2">
    <source>
        <dbReference type="ARBA" id="ARBA00011881"/>
    </source>
</evidence>
<feature type="binding site" evidence="6">
    <location>
        <position position="190"/>
    </location>
    <ligand>
        <name>substrate</name>
    </ligand>
</feature>
<keyword evidence="6" id="KW-0007">Acetylation</keyword>
<dbReference type="GO" id="GO:0006543">
    <property type="term" value="P:L-glutamine catabolic process"/>
    <property type="evidence" value="ECO:0007669"/>
    <property type="project" value="TreeGrafter"/>
</dbReference>
<dbReference type="PANTHER" id="PTHR12544:SF29">
    <property type="entry name" value="GLUTAMINASE"/>
    <property type="match status" value="1"/>
</dbReference>
<gene>
    <name evidence="8" type="primary">glsB</name>
    <name evidence="6" type="synonym">glsA</name>
    <name evidence="7" type="ORF">BCV30_08660</name>
    <name evidence="8" type="ORF">FCV91_17345</name>
</gene>
<dbReference type="Gene3D" id="3.40.710.10">
    <property type="entry name" value="DD-peptidase/beta-lactamase superfamily"/>
    <property type="match status" value="1"/>
</dbReference>
<dbReference type="NCBIfam" id="TIGR03814">
    <property type="entry name" value="Gln_ase"/>
    <property type="match status" value="1"/>
</dbReference>
<organism evidence="8 10">
    <name type="scientific">Vibrio lentus</name>
    <dbReference type="NCBI Taxonomy" id="136468"/>
    <lineage>
        <taxon>Bacteria</taxon>
        <taxon>Pseudomonadati</taxon>
        <taxon>Pseudomonadota</taxon>
        <taxon>Gammaproteobacteria</taxon>
        <taxon>Vibrionales</taxon>
        <taxon>Vibrionaceae</taxon>
        <taxon>Vibrio</taxon>
    </lineage>
</organism>
<comment type="catalytic activity">
    <reaction evidence="5 6">
        <text>L-glutamine + H2O = L-glutamate + NH4(+)</text>
        <dbReference type="Rhea" id="RHEA:15889"/>
        <dbReference type="ChEBI" id="CHEBI:15377"/>
        <dbReference type="ChEBI" id="CHEBI:28938"/>
        <dbReference type="ChEBI" id="CHEBI:29985"/>
        <dbReference type="ChEBI" id="CHEBI:58359"/>
        <dbReference type="EC" id="3.5.1.2"/>
    </reaction>
</comment>
<reference evidence="9" key="1">
    <citation type="submission" date="2016-07" db="EMBL/GenBank/DDBJ databases">
        <title>Nontailed viruses are major unrecognized killers of bacteria in the ocean.</title>
        <authorList>
            <person name="Kauffman K."/>
            <person name="Hussain F."/>
            <person name="Yang J."/>
            <person name="Arevalo P."/>
            <person name="Brown J."/>
            <person name="Cutler M."/>
            <person name="Kelly L."/>
            <person name="Polz M.F."/>
        </authorList>
    </citation>
    <scope>NUCLEOTIDE SEQUENCE [LARGE SCALE GENOMIC DNA]</scope>
    <source>
        <strain evidence="9">10N.286.55.C1</strain>
    </source>
</reference>
<dbReference type="EMBL" id="MCSI01000120">
    <property type="protein sequence ID" value="PME63521.1"/>
    <property type="molecule type" value="Genomic_DNA"/>
</dbReference>
<feature type="binding site" evidence="6">
    <location>
        <position position="260"/>
    </location>
    <ligand>
        <name>substrate</name>
    </ligand>
</feature>
<feature type="binding site" evidence="6">
    <location>
        <position position="115"/>
    </location>
    <ligand>
        <name>substrate</name>
    </ligand>
</feature>
<dbReference type="EC" id="3.5.1.2" evidence="3 6"/>
<dbReference type="Proteomes" id="UP000305840">
    <property type="component" value="Unassembled WGS sequence"/>
</dbReference>
<comment type="similarity">
    <text evidence="1 6">Belongs to the glutaminase family.</text>
</comment>
<dbReference type="PANTHER" id="PTHR12544">
    <property type="entry name" value="GLUTAMINASE"/>
    <property type="match status" value="1"/>
</dbReference>
<feature type="binding site" evidence="6">
    <location>
        <position position="64"/>
    </location>
    <ligand>
        <name>substrate</name>
    </ligand>
</feature>
<evidence type="ECO:0000313" key="10">
    <source>
        <dbReference type="Proteomes" id="UP000305840"/>
    </source>
</evidence>
<dbReference type="GeneID" id="94234058"/>
<dbReference type="NCBIfam" id="NF002132">
    <property type="entry name" value="PRK00971.1-1"/>
    <property type="match status" value="1"/>
</dbReference>
<reference evidence="7" key="3">
    <citation type="journal article" date="2018" name="Nature">
        <title>A major lineage of non-tailed dsDNA viruses as unrecognized killers of marine bacteria.</title>
        <authorList>
            <person name="Kauffman K.M."/>
            <person name="Hussain F.A."/>
            <person name="Yang J."/>
            <person name="Arevalo P."/>
            <person name="Brown J.M."/>
            <person name="Chang W.K."/>
            <person name="VanInsberghe D."/>
            <person name="Elsherbini J."/>
            <person name="Sharma R.S."/>
            <person name="Cutler M.B."/>
            <person name="Kelly L."/>
            <person name="Polz M.F."/>
        </authorList>
    </citation>
    <scope>NUCLEOTIDE SEQUENCE</scope>
    <source>
        <strain evidence="7">10N.286.55.C1</strain>
    </source>
</reference>
<reference evidence="8 10" key="4">
    <citation type="submission" date="2019-04" db="EMBL/GenBank/DDBJ databases">
        <title>A reverse ecology approach based on a biological definition of microbial populations.</title>
        <authorList>
            <person name="Arevalo P."/>
            <person name="Vaninsberghe D."/>
            <person name="Elsherbini J."/>
            <person name="Gore J."/>
            <person name="Polz M."/>
        </authorList>
    </citation>
    <scope>NUCLEOTIDE SEQUENCE [LARGE SCALE GENOMIC DNA]</scope>
    <source>
        <strain evidence="8 10">10N.222.48.A1</strain>
    </source>
</reference>
<dbReference type="AlphaFoldDB" id="A0A1B9QBE3"/>
<feature type="binding site" evidence="6">
    <location>
        <position position="159"/>
    </location>
    <ligand>
        <name>substrate</name>
    </ligand>
</feature>
<dbReference type="RefSeq" id="WP_004735469.1">
    <property type="nucleotide sequence ID" value="NZ_MAKA01000115.1"/>
</dbReference>
<dbReference type="GO" id="GO:0004359">
    <property type="term" value="F:glutaminase activity"/>
    <property type="evidence" value="ECO:0007669"/>
    <property type="project" value="UniProtKB-UniRule"/>
</dbReference>
<protein>
    <recommendedName>
        <fullName evidence="3 6">Glutaminase</fullName>
        <ecNumber evidence="3 6">3.5.1.2</ecNumber>
    </recommendedName>
</protein>
<dbReference type="InterPro" id="IPR015868">
    <property type="entry name" value="Glutaminase"/>
</dbReference>
<evidence type="ECO:0000313" key="9">
    <source>
        <dbReference type="Proteomes" id="UP000235778"/>
    </source>
</evidence>